<feature type="domain" description="RRM" evidence="8">
    <location>
        <begin position="209"/>
        <end position="288"/>
    </location>
</feature>
<feature type="domain" description="RRM" evidence="8">
    <location>
        <begin position="292"/>
        <end position="365"/>
    </location>
</feature>
<feature type="compositionally biased region" description="Low complexity" evidence="7">
    <location>
        <begin position="391"/>
        <end position="410"/>
    </location>
</feature>
<dbReference type="CDD" id="cd00590">
    <property type="entry name" value="RRM_SF"/>
    <property type="match status" value="1"/>
</dbReference>
<evidence type="ECO:0000256" key="7">
    <source>
        <dbReference type="SAM" id="MobiDB-lite"/>
    </source>
</evidence>
<evidence type="ECO:0000256" key="3">
    <source>
        <dbReference type="ARBA" id="ARBA00022553"/>
    </source>
</evidence>
<dbReference type="Gene3D" id="2.40.290.10">
    <property type="match status" value="1"/>
</dbReference>
<sequence>MARRRHSESRSPSPEDRRRSSKRRSRSADRNGSTTRREGSPHLSKFYRDRFGNQSPDSYNNLRISNFDRKLSNEDVKEILESEFAKYKKFEIKLVRHNGDEDRFAYVNFEENGPAKDIRRNKLPTLIRKLGSRVCLDPTGVIRDQEGKYIPDRYNRSLMDRRDHTPEPRREREPAPRERRRSPPPPASNRNRGRSESPVFHLNRDEPTRTLFVGNIPGDAKETEIREILSKFGELEDVEIKYKQNGDASYAFVLFTSIDSADECQKKLNDKPFRRGSEKKFKIGFGKAQISRRLWVGDLGSWTTREMLDKEFDRYGPIEEVEYKDGAEHAYITYNDITAATDACKGMQGTTLDRTHRISVDFAKISRDKARKRQHSSSSPDDSKRRKGGPRTPSQSDDSRTSSPVSPRPRSANESVGNGKSAAAVANKVETVDELRDQYAATWKGPISLKKSDYIINLHRVAGKESVLQDFLRDEDGRVLKLNINQRLPLDDSLFDKITTMDMNELAVCIGAEHDRSLSGLITYLREKSFSNLCGKMSKNNLLIHYSSNDSSENVVLSFSTEKDCKEIHLGILKQHQVTVKQEFFDDDTCIPSLNETDINDILNALDDAIKRNSNASGRLKRGVAQMLNHQPSQKEVVKSEFSSFEVQTNQDSQESIQSPVDGIRSRKRKYSSSDEYKKEKQCKLEITELDDVSSEVPTFELSFDDNYSTTTTQSTFTFPSNLCLQHSIPAKNVDRVFFPTWMNVAELRRFHRKNLPQSLLQSLSAGEDGFIKILSADKHIKEINIKSEPSIPEYENDCPYRDVSALSASKNGTLLFFEYSEEHPPLLNQPGMASKIRNYYKTVG</sequence>
<keyword evidence="3" id="KW-0597">Phosphoprotein</keyword>
<keyword evidence="10" id="KW-1185">Reference proteome</keyword>
<dbReference type="Pfam" id="PF00076">
    <property type="entry name" value="RRM_1"/>
    <property type="match status" value="2"/>
</dbReference>
<dbReference type="InterPro" id="IPR012677">
    <property type="entry name" value="Nucleotide-bd_a/b_plait_sf"/>
</dbReference>
<dbReference type="PROSITE" id="PS50917">
    <property type="entry name" value="SPOC"/>
    <property type="match status" value="1"/>
</dbReference>
<evidence type="ECO:0000256" key="1">
    <source>
        <dbReference type="ARBA" id="ARBA00004123"/>
    </source>
</evidence>
<proteinExistence type="inferred from homology"/>
<evidence type="ECO:0000256" key="5">
    <source>
        <dbReference type="ARBA" id="ARBA00023242"/>
    </source>
</evidence>
<dbReference type="InterPro" id="IPR000504">
    <property type="entry name" value="RRM_dom"/>
</dbReference>
<dbReference type="SMART" id="SM00360">
    <property type="entry name" value="RRM"/>
    <property type="match status" value="3"/>
</dbReference>
<dbReference type="WBParaSite" id="PSU_v2.g12294.t1">
    <property type="protein sequence ID" value="PSU_v2.g12294.t1"/>
    <property type="gene ID" value="PSU_v2.g12294"/>
</dbReference>
<feature type="region of interest" description="Disordered" evidence="7">
    <location>
        <begin position="152"/>
        <end position="204"/>
    </location>
</feature>
<dbReference type="PANTHER" id="PTHR23189">
    <property type="entry name" value="RNA RECOGNITION MOTIF-CONTAINING"/>
    <property type="match status" value="1"/>
</dbReference>
<reference evidence="11" key="1">
    <citation type="submission" date="2022-11" db="UniProtKB">
        <authorList>
            <consortium name="WormBaseParasite"/>
        </authorList>
    </citation>
    <scope>IDENTIFICATION</scope>
</reference>
<dbReference type="PROSITE" id="PS50102">
    <property type="entry name" value="RRM"/>
    <property type="match status" value="2"/>
</dbReference>
<dbReference type="GO" id="GO:0003723">
    <property type="term" value="F:RNA binding"/>
    <property type="evidence" value="ECO:0007669"/>
    <property type="project" value="UniProtKB-UniRule"/>
</dbReference>
<dbReference type="InterPro" id="IPR010912">
    <property type="entry name" value="SPOC_met"/>
</dbReference>
<feature type="region of interest" description="Disordered" evidence="7">
    <location>
        <begin position="647"/>
        <end position="673"/>
    </location>
</feature>
<comment type="subcellular location">
    <subcellularLocation>
        <location evidence="1">Nucleus</location>
    </subcellularLocation>
</comment>
<dbReference type="InterPro" id="IPR016194">
    <property type="entry name" value="SPOC-like_C_dom_sf"/>
</dbReference>
<evidence type="ECO:0000256" key="2">
    <source>
        <dbReference type="ARBA" id="ARBA00005387"/>
    </source>
</evidence>
<dbReference type="AlphaFoldDB" id="A0A914Y3F5"/>
<organism evidence="10 11">
    <name type="scientific">Panagrolaimus superbus</name>
    <dbReference type="NCBI Taxonomy" id="310955"/>
    <lineage>
        <taxon>Eukaryota</taxon>
        <taxon>Metazoa</taxon>
        <taxon>Ecdysozoa</taxon>
        <taxon>Nematoda</taxon>
        <taxon>Chromadorea</taxon>
        <taxon>Rhabditida</taxon>
        <taxon>Tylenchina</taxon>
        <taxon>Panagrolaimomorpha</taxon>
        <taxon>Panagrolaimoidea</taxon>
        <taxon>Panagrolaimidae</taxon>
        <taxon>Panagrolaimus</taxon>
    </lineage>
</organism>
<dbReference type="InterPro" id="IPR022591">
    <property type="entry name" value="TAF1_HAT_dom"/>
</dbReference>
<feature type="compositionally biased region" description="Basic and acidic residues" evidence="7">
    <location>
        <begin position="35"/>
        <end position="51"/>
    </location>
</feature>
<evidence type="ECO:0000259" key="8">
    <source>
        <dbReference type="PROSITE" id="PS50102"/>
    </source>
</evidence>
<feature type="domain" description="SPOC" evidence="9">
    <location>
        <begin position="432"/>
        <end position="608"/>
    </location>
</feature>
<dbReference type="Proteomes" id="UP000887577">
    <property type="component" value="Unplaced"/>
</dbReference>
<evidence type="ECO:0000256" key="6">
    <source>
        <dbReference type="PROSITE-ProRule" id="PRU00176"/>
    </source>
</evidence>
<feature type="region of interest" description="Disordered" evidence="7">
    <location>
        <begin position="363"/>
        <end position="423"/>
    </location>
</feature>
<accession>A0A914Y3F5</accession>
<dbReference type="Pfam" id="PF12157">
    <property type="entry name" value="DUF3591"/>
    <property type="match status" value="1"/>
</dbReference>
<dbReference type="SUPFAM" id="SSF100939">
    <property type="entry name" value="SPOC domain-like"/>
    <property type="match status" value="1"/>
</dbReference>
<evidence type="ECO:0000256" key="4">
    <source>
        <dbReference type="ARBA" id="ARBA00022884"/>
    </source>
</evidence>
<dbReference type="InterPro" id="IPR035979">
    <property type="entry name" value="RBD_domain_sf"/>
</dbReference>
<dbReference type="SUPFAM" id="SSF54928">
    <property type="entry name" value="RNA-binding domain, RBD"/>
    <property type="match status" value="3"/>
</dbReference>
<evidence type="ECO:0000313" key="11">
    <source>
        <dbReference type="WBParaSite" id="PSU_v2.g12294.t1"/>
    </source>
</evidence>
<feature type="compositionally biased region" description="Basic and acidic residues" evidence="7">
    <location>
        <begin position="152"/>
        <end position="177"/>
    </location>
</feature>
<keyword evidence="4 6" id="KW-0694">RNA-binding</keyword>
<evidence type="ECO:0000259" key="9">
    <source>
        <dbReference type="PROSITE" id="PS50917"/>
    </source>
</evidence>
<name>A0A914Y3F5_9BILA</name>
<keyword evidence="5" id="KW-0539">Nucleus</keyword>
<dbReference type="Gene3D" id="3.30.70.330">
    <property type="match status" value="2"/>
</dbReference>
<protein>
    <submittedName>
        <fullName evidence="11">Uncharacterized protein</fullName>
    </submittedName>
</protein>
<feature type="region of interest" description="Disordered" evidence="7">
    <location>
        <begin position="1"/>
        <end position="57"/>
    </location>
</feature>
<evidence type="ECO:0000313" key="10">
    <source>
        <dbReference type="Proteomes" id="UP000887577"/>
    </source>
</evidence>
<comment type="similarity">
    <text evidence="2">Belongs to the RRM Spen family.</text>
</comment>
<dbReference type="GO" id="GO:0005634">
    <property type="term" value="C:nucleus"/>
    <property type="evidence" value="ECO:0007669"/>
    <property type="project" value="UniProtKB-SubCell"/>
</dbReference>
<feature type="compositionally biased region" description="Polar residues" evidence="7">
    <location>
        <begin position="647"/>
        <end position="659"/>
    </location>
</feature>